<evidence type="ECO:0000313" key="2">
    <source>
        <dbReference type="EMBL" id="CBJ93087.1"/>
    </source>
</evidence>
<name>A0A9P1JL72_9VIBR</name>
<accession>A0A9P1JL72</accession>
<proteinExistence type="predicted"/>
<dbReference type="InterPro" id="IPR037883">
    <property type="entry name" value="Knr4/Smi1-like_sf"/>
</dbReference>
<protein>
    <submittedName>
        <fullName evidence="2">Cell wall assembly and cell proliferation coordinating protein, KNR4-like</fullName>
    </submittedName>
</protein>
<dbReference type="Gene3D" id="3.40.1580.10">
    <property type="entry name" value="SMI1/KNR4-like"/>
    <property type="match status" value="1"/>
</dbReference>
<geneLocation type="plasmid" evidence="2">
    <name>VIBNI_pA</name>
</geneLocation>
<evidence type="ECO:0000259" key="1">
    <source>
        <dbReference type="Pfam" id="PF09346"/>
    </source>
</evidence>
<dbReference type="Pfam" id="PF09346">
    <property type="entry name" value="SMI1_KNR4"/>
    <property type="match status" value="1"/>
</dbReference>
<gene>
    <name evidence="2" type="ORF">VIBNI_0039</name>
</gene>
<feature type="domain" description="Knr4/Smi1-like" evidence="1">
    <location>
        <begin position="16"/>
        <end position="122"/>
    </location>
</feature>
<dbReference type="EMBL" id="FP893246">
    <property type="protein sequence ID" value="CBJ93087.1"/>
    <property type="molecule type" value="Genomic_DNA"/>
</dbReference>
<reference evidence="2" key="1">
    <citation type="submission" date="2010-02" db="EMBL/GenBank/DDBJ databases">
        <authorList>
            <person name="Genoscope - CEA"/>
        </authorList>
    </citation>
    <scope>NUCLEOTIDE SEQUENCE</scope>
    <source>
        <plasmid evidence="2">VIBNI_pA</plasmid>
    </source>
</reference>
<organism evidence="2">
    <name type="scientific">Vibrio nigripulchritudo</name>
    <dbReference type="NCBI Taxonomy" id="28173"/>
    <lineage>
        <taxon>Bacteria</taxon>
        <taxon>Pseudomonadati</taxon>
        <taxon>Pseudomonadota</taxon>
        <taxon>Gammaproteobacteria</taxon>
        <taxon>Vibrionales</taxon>
        <taxon>Vibrionaceae</taxon>
        <taxon>Vibrio</taxon>
    </lineage>
</organism>
<dbReference type="RefSeq" id="WP_013610228.1">
    <property type="nucleotide sequence ID" value="NC_015156.1"/>
</dbReference>
<dbReference type="AlphaFoldDB" id="A0A9P1JL72"/>
<keyword evidence="2" id="KW-0614">Plasmid</keyword>
<dbReference type="InterPro" id="IPR018958">
    <property type="entry name" value="Knr4/Smi1-like_dom"/>
</dbReference>
<sequence length="136" mass="15391">MEKSTLERLYKLNPGVDPTRLEKREKDGAFDIPKPYREFLKLSDGLYTGQELVLLELADIEVRNSDYEVQAYLPGYVMIGDDSGGTALVMKLDESGVYEVDMGVMDISEMEKSADSLDQLLIQFEGKTLSERNENQ</sequence>
<dbReference type="SUPFAM" id="SSF160631">
    <property type="entry name" value="SMI1/KNR4-like"/>
    <property type="match status" value="1"/>
</dbReference>